<dbReference type="Proteomes" id="UP000006727">
    <property type="component" value="Chromosome 13"/>
</dbReference>
<dbReference type="AlphaFoldDB" id="A0A2K1JLZ2"/>
<keyword evidence="3" id="KW-1185">Reference proteome</keyword>
<dbReference type="EnsemblPlants" id="Pp3c13_14850V3.1">
    <property type="protein sequence ID" value="PAC:32931161.CDS.1"/>
    <property type="gene ID" value="Pp3c13_14850"/>
</dbReference>
<name>A0A2K1JLZ2_PHYPA</name>
<proteinExistence type="predicted"/>
<accession>A0A2K1JLZ2</accession>
<reference evidence="1 3" key="2">
    <citation type="journal article" date="2018" name="Plant J.">
        <title>The Physcomitrella patens chromosome-scale assembly reveals moss genome structure and evolution.</title>
        <authorList>
            <person name="Lang D."/>
            <person name="Ullrich K.K."/>
            <person name="Murat F."/>
            <person name="Fuchs J."/>
            <person name="Jenkins J."/>
            <person name="Haas F.B."/>
            <person name="Piednoel M."/>
            <person name="Gundlach H."/>
            <person name="Van Bel M."/>
            <person name="Meyberg R."/>
            <person name="Vives C."/>
            <person name="Morata J."/>
            <person name="Symeonidi A."/>
            <person name="Hiss M."/>
            <person name="Muchero W."/>
            <person name="Kamisugi Y."/>
            <person name="Saleh O."/>
            <person name="Blanc G."/>
            <person name="Decker E.L."/>
            <person name="van Gessel N."/>
            <person name="Grimwood J."/>
            <person name="Hayes R.D."/>
            <person name="Graham S.W."/>
            <person name="Gunter L.E."/>
            <person name="McDaniel S.F."/>
            <person name="Hoernstein S.N.W."/>
            <person name="Larsson A."/>
            <person name="Li F.W."/>
            <person name="Perroud P.F."/>
            <person name="Phillips J."/>
            <person name="Ranjan P."/>
            <person name="Rokshar D.S."/>
            <person name="Rothfels C.J."/>
            <person name="Schneider L."/>
            <person name="Shu S."/>
            <person name="Stevenson D.W."/>
            <person name="Thummler F."/>
            <person name="Tillich M."/>
            <person name="Villarreal Aguilar J.C."/>
            <person name="Widiez T."/>
            <person name="Wong G.K."/>
            <person name="Wymore A."/>
            <person name="Zhang Y."/>
            <person name="Zimmer A.D."/>
            <person name="Quatrano R.S."/>
            <person name="Mayer K.F.X."/>
            <person name="Goodstein D."/>
            <person name="Casacuberta J.M."/>
            <person name="Vandepoele K."/>
            <person name="Reski R."/>
            <person name="Cuming A.C."/>
            <person name="Tuskan G.A."/>
            <person name="Maumus F."/>
            <person name="Salse J."/>
            <person name="Schmutz J."/>
            <person name="Rensing S.A."/>
        </authorList>
    </citation>
    <scope>NUCLEOTIDE SEQUENCE [LARGE SCALE GENOMIC DNA]</scope>
    <source>
        <strain evidence="2 3">cv. Gransden 2004</strain>
    </source>
</reference>
<evidence type="ECO:0000313" key="1">
    <source>
        <dbReference type="EMBL" id="PNR42558.1"/>
    </source>
</evidence>
<organism evidence="1">
    <name type="scientific">Physcomitrium patens</name>
    <name type="common">Spreading-leaved earth moss</name>
    <name type="synonym">Physcomitrella patens</name>
    <dbReference type="NCBI Taxonomy" id="3218"/>
    <lineage>
        <taxon>Eukaryota</taxon>
        <taxon>Viridiplantae</taxon>
        <taxon>Streptophyta</taxon>
        <taxon>Embryophyta</taxon>
        <taxon>Bryophyta</taxon>
        <taxon>Bryophytina</taxon>
        <taxon>Bryopsida</taxon>
        <taxon>Funariidae</taxon>
        <taxon>Funariales</taxon>
        <taxon>Funariaceae</taxon>
        <taxon>Physcomitrium</taxon>
    </lineage>
</organism>
<dbReference type="InParanoid" id="A0A2K1JLZ2"/>
<evidence type="ECO:0000313" key="3">
    <source>
        <dbReference type="Proteomes" id="UP000006727"/>
    </source>
</evidence>
<reference evidence="2" key="3">
    <citation type="submission" date="2020-12" db="UniProtKB">
        <authorList>
            <consortium name="EnsemblPlants"/>
        </authorList>
    </citation>
    <scope>IDENTIFICATION</scope>
</reference>
<dbReference type="Gramene" id="Pp3c13_14850V3.1">
    <property type="protein sequence ID" value="PAC:32931161.CDS.1"/>
    <property type="gene ID" value="Pp3c13_14850"/>
</dbReference>
<reference evidence="1 3" key="1">
    <citation type="journal article" date="2008" name="Science">
        <title>The Physcomitrella genome reveals evolutionary insights into the conquest of land by plants.</title>
        <authorList>
            <person name="Rensing S."/>
            <person name="Lang D."/>
            <person name="Zimmer A."/>
            <person name="Terry A."/>
            <person name="Salamov A."/>
            <person name="Shapiro H."/>
            <person name="Nishiyama T."/>
            <person name="Perroud P.-F."/>
            <person name="Lindquist E."/>
            <person name="Kamisugi Y."/>
            <person name="Tanahashi T."/>
            <person name="Sakakibara K."/>
            <person name="Fujita T."/>
            <person name="Oishi K."/>
            <person name="Shin-I T."/>
            <person name="Kuroki Y."/>
            <person name="Toyoda A."/>
            <person name="Suzuki Y."/>
            <person name="Hashimoto A."/>
            <person name="Yamaguchi K."/>
            <person name="Sugano A."/>
            <person name="Kohara Y."/>
            <person name="Fujiyama A."/>
            <person name="Anterola A."/>
            <person name="Aoki S."/>
            <person name="Ashton N."/>
            <person name="Barbazuk W.B."/>
            <person name="Barker E."/>
            <person name="Bennetzen J."/>
            <person name="Bezanilla M."/>
            <person name="Blankenship R."/>
            <person name="Cho S.H."/>
            <person name="Dutcher S."/>
            <person name="Estelle M."/>
            <person name="Fawcett J.A."/>
            <person name="Gundlach H."/>
            <person name="Hanada K."/>
            <person name="Heyl A."/>
            <person name="Hicks K.A."/>
            <person name="Hugh J."/>
            <person name="Lohr M."/>
            <person name="Mayer K."/>
            <person name="Melkozernov A."/>
            <person name="Murata T."/>
            <person name="Nelson D."/>
            <person name="Pils B."/>
            <person name="Prigge M."/>
            <person name="Reiss B."/>
            <person name="Renner T."/>
            <person name="Rombauts S."/>
            <person name="Rushton P."/>
            <person name="Sanderfoot A."/>
            <person name="Schween G."/>
            <person name="Shiu S.-H."/>
            <person name="Stueber K."/>
            <person name="Theodoulou F.L."/>
            <person name="Tu H."/>
            <person name="Van de Peer Y."/>
            <person name="Verrier P.J."/>
            <person name="Waters E."/>
            <person name="Wood A."/>
            <person name="Yang L."/>
            <person name="Cove D."/>
            <person name="Cuming A."/>
            <person name="Hasebe M."/>
            <person name="Lucas S."/>
            <person name="Mishler D.B."/>
            <person name="Reski R."/>
            <person name="Grigoriev I."/>
            <person name="Quatrano R.S."/>
            <person name="Boore J.L."/>
        </authorList>
    </citation>
    <scope>NUCLEOTIDE SEQUENCE [LARGE SCALE GENOMIC DNA]</scope>
    <source>
        <strain evidence="2 3">cv. Gransden 2004</strain>
    </source>
</reference>
<protein>
    <submittedName>
        <fullName evidence="1 2">Uncharacterized protein</fullName>
    </submittedName>
</protein>
<gene>
    <name evidence="1" type="ORF">PHYPA_017388</name>
</gene>
<sequence>MCLFDISLFTDTFGYVNRTDIRYRCLTKIYAITLDCRQTYCWGATSFSTL</sequence>
<evidence type="ECO:0000313" key="2">
    <source>
        <dbReference type="EnsemblPlants" id="PAC:32931161.CDS.1"/>
    </source>
</evidence>
<dbReference type="EMBL" id="ABEU02000013">
    <property type="protein sequence ID" value="PNR42558.1"/>
    <property type="molecule type" value="Genomic_DNA"/>
</dbReference>